<proteinExistence type="predicted"/>
<dbReference type="GeneID" id="114503877"/>
<reference evidence="4" key="1">
    <citation type="submission" date="2025-08" db="UniProtKB">
        <authorList>
            <consortium name="RefSeq"/>
        </authorList>
    </citation>
    <scope>IDENTIFICATION</scope>
    <source>
        <tissue evidence="4">Muscle</tissue>
    </source>
</reference>
<dbReference type="AlphaFoldDB" id="A0A7E6CDA0"/>
<dbReference type="InParanoid" id="A0A7E6CDA0"/>
<dbReference type="InterPro" id="IPR029174">
    <property type="entry name" value="DUF4637"/>
</dbReference>
<evidence type="ECO:0000313" key="3">
    <source>
        <dbReference type="Proteomes" id="UP000504628"/>
    </source>
</evidence>
<dbReference type="FunCoup" id="A0A7E6CDA0">
    <property type="interactions" value="3"/>
</dbReference>
<dbReference type="PANTHER" id="PTHR37878:SF1">
    <property type="entry name" value="DUF4637 DOMAIN-CONTAINING PROTEIN"/>
    <property type="match status" value="1"/>
</dbReference>
<dbReference type="KEGG" id="pdic:114503877"/>
<feature type="region of interest" description="Disordered" evidence="1">
    <location>
        <begin position="1"/>
        <end position="64"/>
    </location>
</feature>
<dbReference type="Pfam" id="PF15470">
    <property type="entry name" value="DUF4637"/>
    <property type="match status" value="1"/>
</dbReference>
<accession>A0A7E6CDA0</accession>
<keyword evidence="3" id="KW-1185">Reference proteome</keyword>
<feature type="compositionally biased region" description="Acidic residues" evidence="1">
    <location>
        <begin position="45"/>
        <end position="56"/>
    </location>
</feature>
<feature type="domain" description="DUF4637" evidence="2">
    <location>
        <begin position="117"/>
        <end position="159"/>
    </location>
</feature>
<gene>
    <name evidence="4" type="primary">C8H17orf50</name>
</gene>
<dbReference type="Proteomes" id="UP000504628">
    <property type="component" value="Chromosome 8"/>
</dbReference>
<protein>
    <submittedName>
        <fullName evidence="4">Uncharacterized protein C17orf50 homolog</fullName>
    </submittedName>
</protein>
<name>A0A7E6CDA0_9CHIR</name>
<evidence type="ECO:0000256" key="1">
    <source>
        <dbReference type="SAM" id="MobiDB-lite"/>
    </source>
</evidence>
<dbReference type="CTD" id="127387781"/>
<sequence length="250" mass="27089">LRRPAGVKTPLWKKELEETGVREEEAAEERSEEEDEGRPSQESTTESEAEGQEAEGGEGREQGSVSYCPLRQESSTQQVALLRSADLGFWGWLLPLALLGGLTAQADRRRSLPEEQCVLQTRQRPPRGGGCGLCEILFCKKCGNLHSNPAYIAHCILEHSDLGKARAWGGAGAAGDPGAPPSQCLCALHSHRIPLPKTSSCPLTPSALQHVPAPPPLRVALRERPLLHKLTHLLCGQWRDPTSPGAPFLP</sequence>
<feature type="compositionally biased region" description="Basic and acidic residues" evidence="1">
    <location>
        <begin position="12"/>
        <end position="24"/>
    </location>
</feature>
<dbReference type="PANTHER" id="PTHR37878">
    <property type="entry name" value="HYPOTHETICAL PROTEIN LOC689039"/>
    <property type="match status" value="1"/>
</dbReference>
<feature type="non-terminal residue" evidence="4">
    <location>
        <position position="1"/>
    </location>
</feature>
<evidence type="ECO:0000259" key="2">
    <source>
        <dbReference type="Pfam" id="PF15470"/>
    </source>
</evidence>
<feature type="compositionally biased region" description="Acidic residues" evidence="1">
    <location>
        <begin position="25"/>
        <end position="36"/>
    </location>
</feature>
<dbReference type="OrthoDB" id="9666283at2759"/>
<dbReference type="RefSeq" id="XP_035864961.1">
    <property type="nucleotide sequence ID" value="XM_036009068.1"/>
</dbReference>
<organism evidence="3 4">
    <name type="scientific">Phyllostomus discolor</name>
    <name type="common">pale spear-nosed bat</name>
    <dbReference type="NCBI Taxonomy" id="89673"/>
    <lineage>
        <taxon>Eukaryota</taxon>
        <taxon>Metazoa</taxon>
        <taxon>Chordata</taxon>
        <taxon>Craniata</taxon>
        <taxon>Vertebrata</taxon>
        <taxon>Euteleostomi</taxon>
        <taxon>Mammalia</taxon>
        <taxon>Eutheria</taxon>
        <taxon>Laurasiatheria</taxon>
        <taxon>Chiroptera</taxon>
        <taxon>Yangochiroptera</taxon>
        <taxon>Phyllostomidae</taxon>
        <taxon>Phyllostominae</taxon>
        <taxon>Phyllostomus</taxon>
    </lineage>
</organism>
<evidence type="ECO:0000313" key="4">
    <source>
        <dbReference type="RefSeq" id="XP_035864961.1"/>
    </source>
</evidence>